<evidence type="ECO:0000256" key="3">
    <source>
        <dbReference type="ARBA" id="ARBA00022475"/>
    </source>
</evidence>
<dbReference type="Proteomes" id="UP001595593">
    <property type="component" value="Unassembled WGS sequence"/>
</dbReference>
<dbReference type="EMBL" id="JBHRTN010000004">
    <property type="protein sequence ID" value="MFC3124156.1"/>
    <property type="molecule type" value="Genomic_DNA"/>
</dbReference>
<evidence type="ECO:0000256" key="7">
    <source>
        <dbReference type="SAM" id="Phobius"/>
    </source>
</evidence>
<evidence type="ECO:0000256" key="5">
    <source>
        <dbReference type="ARBA" id="ARBA00022989"/>
    </source>
</evidence>
<evidence type="ECO:0000313" key="9">
    <source>
        <dbReference type="Proteomes" id="UP001595593"/>
    </source>
</evidence>
<gene>
    <name evidence="8" type="ORF">ACFOD4_03715</name>
</gene>
<keyword evidence="3" id="KW-1003">Cell membrane</keyword>
<dbReference type="RefSeq" id="WP_379594439.1">
    <property type="nucleotide sequence ID" value="NZ_JBHRTN010000004.1"/>
</dbReference>
<dbReference type="Gene3D" id="1.10.287.3510">
    <property type="match status" value="1"/>
</dbReference>
<dbReference type="InterPro" id="IPR039428">
    <property type="entry name" value="NUOK/Mnh_C1-like"/>
</dbReference>
<evidence type="ECO:0000313" key="8">
    <source>
        <dbReference type="EMBL" id="MFC3124156.1"/>
    </source>
</evidence>
<reference evidence="9" key="1">
    <citation type="journal article" date="2019" name="Int. J. Syst. Evol. Microbiol.">
        <title>The Global Catalogue of Microorganisms (GCM) 10K type strain sequencing project: providing services to taxonomists for standard genome sequencing and annotation.</title>
        <authorList>
            <consortium name="The Broad Institute Genomics Platform"/>
            <consortium name="The Broad Institute Genome Sequencing Center for Infectious Disease"/>
            <person name="Wu L."/>
            <person name="Ma J."/>
        </authorList>
    </citation>
    <scope>NUCLEOTIDE SEQUENCE [LARGE SCALE GENOMIC DNA]</scope>
    <source>
        <strain evidence="9">KCTC 52094</strain>
    </source>
</reference>
<comment type="subcellular location">
    <subcellularLocation>
        <location evidence="1">Cell membrane</location>
        <topology evidence="1">Multi-pass membrane protein</topology>
    </subcellularLocation>
</comment>
<proteinExistence type="inferred from homology"/>
<keyword evidence="6 7" id="KW-0472">Membrane</keyword>
<organism evidence="8 9">
    <name type="scientific">Teichococcus globiformis</name>
    <dbReference type="NCBI Taxonomy" id="2307229"/>
    <lineage>
        <taxon>Bacteria</taxon>
        <taxon>Pseudomonadati</taxon>
        <taxon>Pseudomonadota</taxon>
        <taxon>Alphaproteobacteria</taxon>
        <taxon>Acetobacterales</taxon>
        <taxon>Roseomonadaceae</taxon>
        <taxon>Roseomonas</taxon>
    </lineage>
</organism>
<keyword evidence="5 7" id="KW-1133">Transmembrane helix</keyword>
<protein>
    <submittedName>
        <fullName evidence="8">NADH-quinone oxidoreductase subunit K</fullName>
        <ecNumber evidence="8">1.6.5.9</ecNumber>
    </submittedName>
</protein>
<comment type="caution">
    <text evidence="8">The sequence shown here is derived from an EMBL/GenBank/DDBJ whole genome shotgun (WGS) entry which is preliminary data.</text>
</comment>
<feature type="transmembrane region" description="Helical" evidence="7">
    <location>
        <begin position="28"/>
        <end position="46"/>
    </location>
</feature>
<keyword evidence="4 7" id="KW-0812">Transmembrane</keyword>
<evidence type="ECO:0000256" key="2">
    <source>
        <dbReference type="ARBA" id="ARBA00010388"/>
    </source>
</evidence>
<evidence type="ECO:0000256" key="1">
    <source>
        <dbReference type="ARBA" id="ARBA00004651"/>
    </source>
</evidence>
<dbReference type="GO" id="GO:0050136">
    <property type="term" value="F:NADH dehydrogenase (quinone) (non-electrogenic) activity"/>
    <property type="evidence" value="ECO:0007669"/>
    <property type="project" value="UniProtKB-EC"/>
</dbReference>
<dbReference type="EC" id="1.6.5.9" evidence="8"/>
<dbReference type="InterPro" id="IPR050601">
    <property type="entry name" value="CPA3_antiporter_subunitC"/>
</dbReference>
<evidence type="ECO:0000256" key="6">
    <source>
        <dbReference type="ARBA" id="ARBA00023136"/>
    </source>
</evidence>
<comment type="similarity">
    <text evidence="2">Belongs to the CPA3 antiporters (TC 2.A.63) subunit C family.</text>
</comment>
<evidence type="ECO:0000256" key="4">
    <source>
        <dbReference type="ARBA" id="ARBA00022692"/>
    </source>
</evidence>
<accession>A0ABV7FXK5</accession>
<dbReference type="Pfam" id="PF00420">
    <property type="entry name" value="Oxidored_q2"/>
    <property type="match status" value="1"/>
</dbReference>
<feature type="transmembrane region" description="Helical" evidence="7">
    <location>
        <begin position="75"/>
        <end position="96"/>
    </location>
</feature>
<dbReference type="PANTHER" id="PTHR34583:SF2">
    <property type="entry name" value="ANTIPORTER SUBUNIT MNHC2-RELATED"/>
    <property type="match status" value="1"/>
</dbReference>
<dbReference type="PANTHER" id="PTHR34583">
    <property type="entry name" value="ANTIPORTER SUBUNIT MNHC2-RELATED"/>
    <property type="match status" value="1"/>
</dbReference>
<sequence>MNLIYALAISLIAGCGVYMILSRHVVRIILGIAVLSAAINLMIFHAGRIGATAPPVIPGSETILSSTAANPLPQALILTAIVIGFALVAFAAAVALQTQRSIGTLDSAALDIAERKGSRTEAGERA</sequence>
<feature type="transmembrane region" description="Helical" evidence="7">
    <location>
        <begin position="6"/>
        <end position="21"/>
    </location>
</feature>
<name>A0ABV7FXK5_9PROT</name>
<keyword evidence="9" id="KW-1185">Reference proteome</keyword>
<keyword evidence="8" id="KW-0560">Oxidoreductase</keyword>